<dbReference type="SMART" id="SM00388">
    <property type="entry name" value="HisKA"/>
    <property type="match status" value="1"/>
</dbReference>
<comment type="caution">
    <text evidence="13">The sequence shown here is derived from an EMBL/GenBank/DDBJ whole genome shotgun (WGS) entry which is preliminary data.</text>
</comment>
<dbReference type="InterPro" id="IPR003594">
    <property type="entry name" value="HATPase_dom"/>
</dbReference>
<accession>H0E052</accession>
<feature type="transmembrane region" description="Helical" evidence="10">
    <location>
        <begin position="42"/>
        <end position="64"/>
    </location>
</feature>
<dbReference type="PANTHER" id="PTHR43547:SF2">
    <property type="entry name" value="HYBRID SIGNAL TRANSDUCTION HISTIDINE KINASE C"/>
    <property type="match status" value="1"/>
</dbReference>
<keyword evidence="7 13" id="KW-0418">Kinase</keyword>
<evidence type="ECO:0000256" key="6">
    <source>
        <dbReference type="ARBA" id="ARBA00022692"/>
    </source>
</evidence>
<feature type="transmembrane region" description="Helical" evidence="10">
    <location>
        <begin position="105"/>
        <end position="127"/>
    </location>
</feature>
<dbReference type="RefSeq" id="WP_007569823.1">
    <property type="nucleotide sequence ID" value="NZ_AGUD01000005.1"/>
</dbReference>
<evidence type="ECO:0000256" key="2">
    <source>
        <dbReference type="ARBA" id="ARBA00004236"/>
    </source>
</evidence>
<evidence type="ECO:0000256" key="1">
    <source>
        <dbReference type="ARBA" id="ARBA00000085"/>
    </source>
</evidence>
<dbReference type="GO" id="GO:0005886">
    <property type="term" value="C:plasma membrane"/>
    <property type="evidence" value="ECO:0007669"/>
    <property type="project" value="UniProtKB-SubCell"/>
</dbReference>
<dbReference type="Pfam" id="PF02518">
    <property type="entry name" value="HATPase_c"/>
    <property type="match status" value="1"/>
</dbReference>
<protein>
    <recommendedName>
        <fullName evidence="3">histidine kinase</fullName>
        <ecNumber evidence="3">2.7.13.3</ecNumber>
    </recommendedName>
</protein>
<dbReference type="EMBL" id="AGUD01000005">
    <property type="protein sequence ID" value="EHN12947.1"/>
    <property type="molecule type" value="Genomic_DNA"/>
</dbReference>
<dbReference type="PRINTS" id="PR00344">
    <property type="entry name" value="BCTRLSENSOR"/>
</dbReference>
<dbReference type="FunFam" id="3.30.565.10:FF:000006">
    <property type="entry name" value="Sensor histidine kinase WalK"/>
    <property type="match status" value="1"/>
</dbReference>
<dbReference type="InterPro" id="IPR005467">
    <property type="entry name" value="His_kinase_dom"/>
</dbReference>
<feature type="domain" description="Histidine kinase" evidence="11">
    <location>
        <begin position="195"/>
        <end position="418"/>
    </location>
</feature>
<dbReference type="Gene3D" id="1.10.287.130">
    <property type="match status" value="1"/>
</dbReference>
<dbReference type="SUPFAM" id="SSF55874">
    <property type="entry name" value="ATPase domain of HSP90 chaperone/DNA topoisomerase II/histidine kinase"/>
    <property type="match status" value="1"/>
</dbReference>
<reference evidence="13 14" key="1">
    <citation type="journal article" date="2013" name="Biodegradation">
        <title>Quantitative proteomic analysis of ibuprofen-degrading Patulibacter sp. strain I11.</title>
        <authorList>
            <person name="Almeida B."/>
            <person name="Kjeldal H."/>
            <person name="Lolas I."/>
            <person name="Knudsen A.D."/>
            <person name="Carvalho G."/>
            <person name="Nielsen K.L."/>
            <person name="Barreto Crespo M.T."/>
            <person name="Stensballe A."/>
            <person name="Nielsen J.L."/>
        </authorList>
    </citation>
    <scope>NUCLEOTIDE SEQUENCE [LARGE SCALE GENOMIC DNA]</scope>
    <source>
        <strain evidence="13 14">I11</strain>
    </source>
</reference>
<dbReference type="GO" id="GO:0000155">
    <property type="term" value="F:phosphorelay sensor kinase activity"/>
    <property type="evidence" value="ECO:0007669"/>
    <property type="project" value="InterPro"/>
</dbReference>
<evidence type="ECO:0000313" key="13">
    <source>
        <dbReference type="EMBL" id="EHN12947.1"/>
    </source>
</evidence>
<dbReference type="CDD" id="cd00075">
    <property type="entry name" value="HATPase"/>
    <property type="match status" value="1"/>
</dbReference>
<dbReference type="InterPro" id="IPR003660">
    <property type="entry name" value="HAMP_dom"/>
</dbReference>
<sequence>MSDRTTTGDRRRMAATSLGWLAGALVAVAAVVAIALDGRAAALTVAMLAPLGAGALIAAHAADLRRSRSRSLSRRLALGLGLALGLVVLALLIAVRAMFLSEHDATIAIAAVGLAAVVGFRAVAVLLRGTREDVAALRRGLERVRAGDRDVRLRTGAADELAALADAGNGMIVALATGEAARDASEQARRDVVAAVSHDLRTPLTALRLIVEAIEDDLLDPATAREYLRTMRTHVDTLGALIDDLFELSRLDAGVIEWSMEQVRLAELVEETVAAMRPEARAKGVEVIDRVPAELALARANPEKLQRVLLNLLQNAIRHTPADGSVVVLAGRGSGADADAVEIEVRDSGEGIAVADRPRVFEPFYRGGSEAARTRSGSGLGLAIARAIVEAHGGRIWLADGAGEAHGTVVRFTLPISG</sequence>
<keyword evidence="8 10" id="KW-1133">Transmembrane helix</keyword>
<dbReference type="PANTHER" id="PTHR43547">
    <property type="entry name" value="TWO-COMPONENT HISTIDINE KINASE"/>
    <property type="match status" value="1"/>
</dbReference>
<evidence type="ECO:0000313" key="14">
    <source>
        <dbReference type="Proteomes" id="UP000005143"/>
    </source>
</evidence>
<proteinExistence type="predicted"/>
<evidence type="ECO:0000256" key="9">
    <source>
        <dbReference type="ARBA" id="ARBA00023012"/>
    </source>
</evidence>
<keyword evidence="4" id="KW-0597">Phosphoprotein</keyword>
<feature type="transmembrane region" description="Helical" evidence="10">
    <location>
        <begin position="76"/>
        <end position="99"/>
    </location>
</feature>
<organism evidence="13 14">
    <name type="scientific">Patulibacter medicamentivorans</name>
    <dbReference type="NCBI Taxonomy" id="1097667"/>
    <lineage>
        <taxon>Bacteria</taxon>
        <taxon>Bacillati</taxon>
        <taxon>Actinomycetota</taxon>
        <taxon>Thermoleophilia</taxon>
        <taxon>Solirubrobacterales</taxon>
        <taxon>Patulibacteraceae</taxon>
        <taxon>Patulibacter</taxon>
    </lineage>
</organism>
<evidence type="ECO:0000256" key="10">
    <source>
        <dbReference type="SAM" id="Phobius"/>
    </source>
</evidence>
<feature type="transmembrane region" description="Helical" evidence="10">
    <location>
        <begin position="12"/>
        <end position="36"/>
    </location>
</feature>
<evidence type="ECO:0000256" key="8">
    <source>
        <dbReference type="ARBA" id="ARBA00022989"/>
    </source>
</evidence>
<evidence type="ECO:0000256" key="7">
    <source>
        <dbReference type="ARBA" id="ARBA00022777"/>
    </source>
</evidence>
<evidence type="ECO:0000259" key="11">
    <source>
        <dbReference type="PROSITE" id="PS50109"/>
    </source>
</evidence>
<dbReference type="PROSITE" id="PS50885">
    <property type="entry name" value="HAMP"/>
    <property type="match status" value="1"/>
</dbReference>
<dbReference type="Pfam" id="PF00512">
    <property type="entry name" value="HisKA"/>
    <property type="match status" value="1"/>
</dbReference>
<name>H0E052_9ACTN</name>
<dbReference type="PROSITE" id="PS50109">
    <property type="entry name" value="HIS_KIN"/>
    <property type="match status" value="1"/>
</dbReference>
<evidence type="ECO:0000259" key="12">
    <source>
        <dbReference type="PROSITE" id="PS50885"/>
    </source>
</evidence>
<gene>
    <name evidence="13" type="ORF">PAI11_01580</name>
</gene>
<dbReference type="SUPFAM" id="SSF47384">
    <property type="entry name" value="Homodimeric domain of signal transducing histidine kinase"/>
    <property type="match status" value="1"/>
</dbReference>
<evidence type="ECO:0000256" key="3">
    <source>
        <dbReference type="ARBA" id="ARBA00012438"/>
    </source>
</evidence>
<keyword evidence="5" id="KW-0808">Transferase</keyword>
<dbReference type="PATRIC" id="fig|1097667.3.peg.157"/>
<keyword evidence="9" id="KW-0902">Two-component regulatory system</keyword>
<dbReference type="InterPro" id="IPR036890">
    <property type="entry name" value="HATPase_C_sf"/>
</dbReference>
<dbReference type="InterPro" id="IPR004358">
    <property type="entry name" value="Sig_transdc_His_kin-like_C"/>
</dbReference>
<dbReference type="OrthoDB" id="9806130at2"/>
<keyword evidence="6 10" id="KW-0812">Transmembrane</keyword>
<dbReference type="InterPro" id="IPR003661">
    <property type="entry name" value="HisK_dim/P_dom"/>
</dbReference>
<dbReference type="Proteomes" id="UP000005143">
    <property type="component" value="Unassembled WGS sequence"/>
</dbReference>
<evidence type="ECO:0000256" key="4">
    <source>
        <dbReference type="ARBA" id="ARBA00022553"/>
    </source>
</evidence>
<dbReference type="CDD" id="cd00082">
    <property type="entry name" value="HisKA"/>
    <property type="match status" value="1"/>
</dbReference>
<dbReference type="Gene3D" id="3.30.565.10">
    <property type="entry name" value="Histidine kinase-like ATPase, C-terminal domain"/>
    <property type="match status" value="1"/>
</dbReference>
<dbReference type="AlphaFoldDB" id="H0E052"/>
<comment type="subcellular location">
    <subcellularLocation>
        <location evidence="2">Cell membrane</location>
    </subcellularLocation>
</comment>
<keyword evidence="10" id="KW-0472">Membrane</keyword>
<dbReference type="EC" id="2.7.13.3" evidence="3"/>
<dbReference type="SMART" id="SM00387">
    <property type="entry name" value="HATPase_c"/>
    <property type="match status" value="1"/>
</dbReference>
<comment type="catalytic activity">
    <reaction evidence="1">
        <text>ATP + protein L-histidine = ADP + protein N-phospho-L-histidine.</text>
        <dbReference type="EC" id="2.7.13.3"/>
    </reaction>
</comment>
<evidence type="ECO:0000256" key="5">
    <source>
        <dbReference type="ARBA" id="ARBA00022679"/>
    </source>
</evidence>
<feature type="domain" description="HAMP" evidence="12">
    <location>
        <begin position="128"/>
        <end position="180"/>
    </location>
</feature>
<dbReference type="InterPro" id="IPR036097">
    <property type="entry name" value="HisK_dim/P_sf"/>
</dbReference>
<keyword evidence="14" id="KW-1185">Reference proteome</keyword>